<dbReference type="CDD" id="cd00085">
    <property type="entry name" value="HNHc"/>
    <property type="match status" value="1"/>
</dbReference>
<proteinExistence type="predicted"/>
<dbReference type="SMART" id="SM00507">
    <property type="entry name" value="HNHc"/>
    <property type="match status" value="1"/>
</dbReference>
<keyword evidence="3" id="KW-1185">Reference proteome</keyword>
<evidence type="ECO:0000259" key="1">
    <source>
        <dbReference type="SMART" id="SM00507"/>
    </source>
</evidence>
<evidence type="ECO:0000313" key="3">
    <source>
        <dbReference type="Proteomes" id="UP000271193"/>
    </source>
</evidence>
<sequence>MERYIQMDFGYAYNLAGHLKKKILENNQDDYILDFIDLDLEKAVKPNTNTILHTYIKNELFFEIEYIGQKGDPDTLAPEWESLLKAYKCKIKKKKKKSSEYIHYLEHEIKKYLIPKIANETFQLLFGDRMFCLSFNKLIADYIKDLKTEDFPAYLKSDGKVKRCSYFPTWVQKAVFLRDRGCCAICLNDLSGLLKTDFNKELDHIVPLNLGGVNDISNLQLLCKKCNNKKLGNKIITSKFYPVYFPVEI</sequence>
<keyword evidence="2" id="KW-0255">Endonuclease</keyword>
<dbReference type="Proteomes" id="UP000271193">
    <property type="component" value="Chromosome"/>
</dbReference>
<dbReference type="PANTHER" id="PTHR33877:SF1">
    <property type="entry name" value="TYPE IV METHYL-DIRECTED RESTRICTION ENZYME ECOKMCRA"/>
    <property type="match status" value="1"/>
</dbReference>
<protein>
    <submittedName>
        <fullName evidence="2">HNH endonuclease</fullName>
    </submittedName>
</protein>
<dbReference type="KEGG" id="cben:EG339_23895"/>
<feature type="domain" description="HNH nuclease" evidence="1">
    <location>
        <begin position="170"/>
        <end position="228"/>
    </location>
</feature>
<dbReference type="AlphaFoldDB" id="A0A3G6TL94"/>
<keyword evidence="2" id="KW-0540">Nuclease</keyword>
<reference evidence="3" key="1">
    <citation type="submission" date="2018-11" db="EMBL/GenBank/DDBJ databases">
        <title>Proposal to divide the Flavobacteriaceae and reorganize its genera based on Amino Acid Identity values calculated from whole genome sequences.</title>
        <authorList>
            <person name="Nicholson A.C."/>
            <person name="Gulvik C.A."/>
            <person name="Whitney A.M."/>
            <person name="Humrighouse B.W."/>
            <person name="Bell M."/>
            <person name="Holmes B."/>
            <person name="Steigerwalt A.G."/>
            <person name="Villarma A."/>
            <person name="Sheth M."/>
            <person name="Batra D."/>
            <person name="Pryor J."/>
            <person name="Bernardet J.-F."/>
            <person name="Hugo C."/>
            <person name="Kampfer P."/>
            <person name="Newman J."/>
            <person name="McQuiston J.R."/>
        </authorList>
    </citation>
    <scope>NUCLEOTIDE SEQUENCE [LARGE SCALE GENOMIC DNA]</scope>
    <source>
        <strain evidence="3">G0229</strain>
    </source>
</reference>
<organism evidence="2 3">
    <name type="scientific">Chryseobacterium bernardetii</name>
    <dbReference type="NCBI Taxonomy" id="1241978"/>
    <lineage>
        <taxon>Bacteria</taxon>
        <taxon>Pseudomonadati</taxon>
        <taxon>Bacteroidota</taxon>
        <taxon>Flavobacteriia</taxon>
        <taxon>Flavobacteriales</taxon>
        <taxon>Weeksellaceae</taxon>
        <taxon>Chryseobacterium group</taxon>
        <taxon>Chryseobacterium</taxon>
    </lineage>
</organism>
<dbReference type="InterPro" id="IPR002711">
    <property type="entry name" value="HNH"/>
</dbReference>
<dbReference type="GeneID" id="99067845"/>
<accession>A0A3G6TL94</accession>
<dbReference type="EMBL" id="CP033932">
    <property type="protein sequence ID" value="AZB27416.1"/>
    <property type="molecule type" value="Genomic_DNA"/>
</dbReference>
<dbReference type="InterPro" id="IPR003615">
    <property type="entry name" value="HNH_nuc"/>
</dbReference>
<dbReference type="Pfam" id="PF01844">
    <property type="entry name" value="HNH"/>
    <property type="match status" value="1"/>
</dbReference>
<dbReference type="GO" id="GO:0004519">
    <property type="term" value="F:endonuclease activity"/>
    <property type="evidence" value="ECO:0007669"/>
    <property type="project" value="UniProtKB-KW"/>
</dbReference>
<name>A0A3G6TL94_9FLAO</name>
<gene>
    <name evidence="2" type="ORF">EG339_23895</name>
</gene>
<dbReference type="InterPro" id="IPR052892">
    <property type="entry name" value="NA-targeting_endonuclease"/>
</dbReference>
<dbReference type="PANTHER" id="PTHR33877">
    <property type="entry name" value="SLL1193 PROTEIN"/>
    <property type="match status" value="1"/>
</dbReference>
<evidence type="ECO:0000313" key="2">
    <source>
        <dbReference type="EMBL" id="AZB27416.1"/>
    </source>
</evidence>
<dbReference type="Gene3D" id="1.10.30.50">
    <property type="match status" value="1"/>
</dbReference>
<keyword evidence="2" id="KW-0378">Hydrolase</keyword>
<dbReference type="RefSeq" id="WP_080780215.1">
    <property type="nucleotide sequence ID" value="NZ_CP033932.1"/>
</dbReference>